<accession>A0ABW3VA14</accession>
<feature type="transmembrane region" description="Helical" evidence="9">
    <location>
        <begin position="123"/>
        <end position="140"/>
    </location>
</feature>
<feature type="compositionally biased region" description="Basic and acidic residues" evidence="8">
    <location>
        <begin position="671"/>
        <end position="697"/>
    </location>
</feature>
<dbReference type="RefSeq" id="WP_346091750.1">
    <property type="nucleotide sequence ID" value="NZ_BAABKS010000035.1"/>
</dbReference>
<proteinExistence type="inferred from homology"/>
<dbReference type="InterPro" id="IPR018094">
    <property type="entry name" value="Thymidylate_kinase"/>
</dbReference>
<dbReference type="CDD" id="cd06173">
    <property type="entry name" value="MFS_MefA_like"/>
    <property type="match status" value="1"/>
</dbReference>
<organism evidence="10 11">
    <name type="scientific">Pseudonocardia benzenivorans</name>
    <dbReference type="NCBI Taxonomy" id="228005"/>
    <lineage>
        <taxon>Bacteria</taxon>
        <taxon>Bacillati</taxon>
        <taxon>Actinomycetota</taxon>
        <taxon>Actinomycetes</taxon>
        <taxon>Pseudonocardiales</taxon>
        <taxon>Pseudonocardiaceae</taxon>
        <taxon>Pseudonocardia</taxon>
    </lineage>
</organism>
<comment type="caution">
    <text evidence="10">The sequence shown here is derived from an EMBL/GenBank/DDBJ whole genome shotgun (WGS) entry which is preliminary data.</text>
</comment>
<feature type="region of interest" description="Disordered" evidence="8">
    <location>
        <begin position="655"/>
        <end position="766"/>
    </location>
</feature>
<dbReference type="SUPFAM" id="SSF52540">
    <property type="entry name" value="P-loop containing nucleoside triphosphate hydrolases"/>
    <property type="match status" value="1"/>
</dbReference>
<feature type="transmembrane region" description="Helical" evidence="9">
    <location>
        <begin position="161"/>
        <end position="185"/>
    </location>
</feature>
<keyword evidence="7" id="KW-0808">Transferase</keyword>
<feature type="transmembrane region" description="Helical" evidence="9">
    <location>
        <begin position="342"/>
        <end position="365"/>
    </location>
</feature>
<protein>
    <recommendedName>
        <fullName evidence="7">Thymidylate kinase</fullName>
        <ecNumber evidence="7">2.7.4.9</ecNumber>
    </recommendedName>
    <alternativeName>
        <fullName evidence="7">dTMP kinase</fullName>
    </alternativeName>
</protein>
<feature type="transmembrane region" description="Helical" evidence="9">
    <location>
        <begin position="287"/>
        <end position="307"/>
    </location>
</feature>
<feature type="transmembrane region" description="Helical" evidence="9">
    <location>
        <begin position="377"/>
        <end position="402"/>
    </location>
</feature>
<dbReference type="Proteomes" id="UP001597182">
    <property type="component" value="Unassembled WGS sequence"/>
</dbReference>
<feature type="transmembrane region" description="Helical" evidence="9">
    <location>
        <begin position="319"/>
        <end position="336"/>
    </location>
</feature>
<evidence type="ECO:0000256" key="9">
    <source>
        <dbReference type="SAM" id="Phobius"/>
    </source>
</evidence>
<evidence type="ECO:0000256" key="2">
    <source>
        <dbReference type="ARBA" id="ARBA00022448"/>
    </source>
</evidence>
<keyword evidence="4 9" id="KW-0812">Transmembrane</keyword>
<evidence type="ECO:0000256" key="4">
    <source>
        <dbReference type="ARBA" id="ARBA00022692"/>
    </source>
</evidence>
<dbReference type="HAMAP" id="MF_00165">
    <property type="entry name" value="Thymidylate_kinase"/>
    <property type="match status" value="1"/>
</dbReference>
<dbReference type="SUPFAM" id="SSF103473">
    <property type="entry name" value="MFS general substrate transporter"/>
    <property type="match status" value="1"/>
</dbReference>
<evidence type="ECO:0000256" key="5">
    <source>
        <dbReference type="ARBA" id="ARBA00022989"/>
    </source>
</evidence>
<evidence type="ECO:0000313" key="10">
    <source>
        <dbReference type="EMBL" id="MFD1231982.1"/>
    </source>
</evidence>
<dbReference type="Gene3D" id="1.20.1250.20">
    <property type="entry name" value="MFS general substrate transporter like domains"/>
    <property type="match status" value="1"/>
</dbReference>
<reference evidence="11" key="1">
    <citation type="journal article" date="2019" name="Int. J. Syst. Evol. Microbiol.">
        <title>The Global Catalogue of Microorganisms (GCM) 10K type strain sequencing project: providing services to taxonomists for standard genome sequencing and annotation.</title>
        <authorList>
            <consortium name="The Broad Institute Genomics Platform"/>
            <consortium name="The Broad Institute Genome Sequencing Center for Infectious Disease"/>
            <person name="Wu L."/>
            <person name="Ma J."/>
        </authorList>
    </citation>
    <scope>NUCLEOTIDE SEQUENCE [LARGE SCALE GENOMIC DNA]</scope>
    <source>
        <strain evidence="11">CCUG 49018</strain>
    </source>
</reference>
<dbReference type="InterPro" id="IPR010290">
    <property type="entry name" value="TM_effector"/>
</dbReference>
<keyword evidence="7" id="KW-0418">Kinase</keyword>
<comment type="similarity">
    <text evidence="7">Belongs to the thymidylate kinase family.</text>
</comment>
<comment type="catalytic activity">
    <reaction evidence="7">
        <text>dTMP + ATP = dTDP + ADP</text>
        <dbReference type="Rhea" id="RHEA:13517"/>
        <dbReference type="ChEBI" id="CHEBI:30616"/>
        <dbReference type="ChEBI" id="CHEBI:58369"/>
        <dbReference type="ChEBI" id="CHEBI:63528"/>
        <dbReference type="ChEBI" id="CHEBI:456216"/>
        <dbReference type="EC" id="2.7.4.9"/>
    </reaction>
</comment>
<feature type="transmembrane region" description="Helical" evidence="9">
    <location>
        <begin position="197"/>
        <end position="219"/>
    </location>
</feature>
<keyword evidence="6 9" id="KW-0472">Membrane</keyword>
<feature type="transmembrane region" description="Helical" evidence="9">
    <location>
        <begin position="253"/>
        <end position="275"/>
    </location>
</feature>
<dbReference type="PANTHER" id="PTHR23513">
    <property type="entry name" value="INTEGRAL MEMBRANE EFFLUX PROTEIN-RELATED"/>
    <property type="match status" value="1"/>
</dbReference>
<dbReference type="CDD" id="cd01672">
    <property type="entry name" value="TMPK"/>
    <property type="match status" value="1"/>
</dbReference>
<evidence type="ECO:0000256" key="8">
    <source>
        <dbReference type="SAM" id="MobiDB-lite"/>
    </source>
</evidence>
<dbReference type="PANTHER" id="PTHR23513:SF6">
    <property type="entry name" value="MAJOR FACILITATOR SUPERFAMILY ASSOCIATED DOMAIN-CONTAINING PROTEIN"/>
    <property type="match status" value="1"/>
</dbReference>
<name>A0ABW3VA14_9PSEU</name>
<keyword evidence="2" id="KW-0813">Transport</keyword>
<sequence>MASEATPVGDPALSAPTSHRVRAVLSIPAFRRLWLVTAVSSTGDWLSLLALTSLATQLTTGYQAQSFALGGVVATKLFPALILGPLAGALADRFDRRHVMVVCDVLRFCLFVSIPLIGSLPWLFAATFLIEICSLFWIPSKDASVPNLLRRPDQVETANQLALVMTYGVAVITAAGLFSVISSAGSLFDSHSPLTTVYVALVINGCAYLLTATTVWFRIKEISGRTAQRQGESPPGLFSLLRGGFAFVGSTPLIRGLVIGIIGAFAAGGAVIASAKLYSSSLGGGDAAYSVLFVAIFVGLAGGMGTAPRLARRLPHNRLFGAAIVAAGVALVLVALSPHLLVAIVTVALVGGFAGIAFLTGLTIIGSQVADEVRGRVVAFVQSLVRVVLLGSMSLVPVLVGLVSARRIDLFGYPFVIDGTRTVMFAGGLVAAVVGMLAYRQMDDRRTEPLLPDLLAALRRGDRRVGSGVLVAVEGATPAETAEQAGRLVATLRSEGYDVVEPGDDSVRTAEAESQHSGVRAKALAVAAVRADTIERFVRPALAGGSVVVMDRFLASPLAQYGVESERDDAVLDAGDLENLVSWATGRLRPDVSVLLDRAPSSTAAPAGVAGEEHVRVQRLLTRMAAAEPHHYVVVDADGTPDDVAARVLDGLRPLLRPPASGGPTVPLQKTRADGSTERMRPERSGPEPTGPERDGPETTGPGRMGFESTGPGRMGSGRMDPGHVDPEATSTERMSADGASAGQAPTEPLAGRPLAATRDDDAAAS</sequence>
<feature type="transmembrane region" description="Helical" evidence="9">
    <location>
        <begin position="422"/>
        <end position="439"/>
    </location>
</feature>
<evidence type="ECO:0000256" key="3">
    <source>
        <dbReference type="ARBA" id="ARBA00022475"/>
    </source>
</evidence>
<dbReference type="Pfam" id="PF05977">
    <property type="entry name" value="MFS_3"/>
    <property type="match status" value="1"/>
</dbReference>
<gene>
    <name evidence="7" type="primary">tmk</name>
    <name evidence="10" type="ORF">ACFQ34_01675</name>
</gene>
<keyword evidence="11" id="KW-1185">Reference proteome</keyword>
<keyword evidence="5 9" id="KW-1133">Transmembrane helix</keyword>
<evidence type="ECO:0000256" key="1">
    <source>
        <dbReference type="ARBA" id="ARBA00004651"/>
    </source>
</evidence>
<dbReference type="InterPro" id="IPR036259">
    <property type="entry name" value="MFS_trans_sf"/>
</dbReference>
<keyword evidence="3" id="KW-1003">Cell membrane</keyword>
<keyword evidence="7" id="KW-0547">Nucleotide-binding</keyword>
<keyword evidence="7" id="KW-0067">ATP-binding</keyword>
<comment type="subcellular location">
    <subcellularLocation>
        <location evidence="1">Cell membrane</location>
        <topology evidence="1">Multi-pass membrane protein</topology>
    </subcellularLocation>
</comment>
<feature type="transmembrane region" description="Helical" evidence="9">
    <location>
        <begin position="33"/>
        <end position="55"/>
    </location>
</feature>
<dbReference type="EC" id="2.7.4.9" evidence="7"/>
<feature type="transmembrane region" description="Helical" evidence="9">
    <location>
        <begin position="67"/>
        <end position="87"/>
    </location>
</feature>
<evidence type="ECO:0000256" key="7">
    <source>
        <dbReference type="HAMAP-Rule" id="MF_00165"/>
    </source>
</evidence>
<evidence type="ECO:0000313" key="11">
    <source>
        <dbReference type="Proteomes" id="UP001597182"/>
    </source>
</evidence>
<dbReference type="EMBL" id="JBHTMB010000011">
    <property type="protein sequence ID" value="MFD1231982.1"/>
    <property type="molecule type" value="Genomic_DNA"/>
</dbReference>
<comment type="caution">
    <text evidence="7">Lacks conserved residue(s) required for the propagation of feature annotation.</text>
</comment>
<dbReference type="InterPro" id="IPR027417">
    <property type="entry name" value="P-loop_NTPase"/>
</dbReference>
<keyword evidence="7" id="KW-0545">Nucleotide biosynthesis</keyword>
<comment type="function">
    <text evidence="7">Phosphorylation of dTMP to form dTDP in both de novo and salvage pathways of dTTP synthesis.</text>
</comment>
<evidence type="ECO:0000256" key="6">
    <source>
        <dbReference type="ARBA" id="ARBA00023136"/>
    </source>
</evidence>
<dbReference type="Gene3D" id="3.40.50.300">
    <property type="entry name" value="P-loop containing nucleotide triphosphate hydrolases"/>
    <property type="match status" value="1"/>
</dbReference>